<dbReference type="PANTHER" id="PTHR16189">
    <property type="entry name" value="TRANSMEMBRANE PROTEIN 104-RELATED"/>
    <property type="match status" value="1"/>
</dbReference>
<gene>
    <name evidence="2" type="ORF">M0813_22600</name>
</gene>
<name>A0ABQ8YD08_9EUKA</name>
<keyword evidence="1" id="KW-0472">Membrane</keyword>
<sequence length="265" mass="29419">MVTSCLVGMWTKEYESGSTQEKPYISKPIYFRLKGFGILLGASLFSQALHSSVTIIGGPLKDKKNLKKVFGGTFSTTLLLYSVLSIICSLYFGNETKSIVTLNWQGYMSGSKSNKALITVIKYVISLFPVFDILSIYPLCSITLAFGLQNLFFPGSFDKKDPKSLRIKILFRFFSALVPILGSLIVKEIKLIIIFDCFFGSFISFLIPVLLQIKSKKTCKLVLKTEKTPYSGCISSDIIAKAIFIVGVIGLCGSLVFSIYEQTYK</sequence>
<dbReference type="EMBL" id="JAOAOG010000175">
    <property type="protein sequence ID" value="KAJ6242461.1"/>
    <property type="molecule type" value="Genomic_DNA"/>
</dbReference>
<feature type="transmembrane region" description="Helical" evidence="1">
    <location>
        <begin position="169"/>
        <end position="186"/>
    </location>
</feature>
<dbReference type="Proteomes" id="UP001150062">
    <property type="component" value="Unassembled WGS sequence"/>
</dbReference>
<reference evidence="2" key="1">
    <citation type="submission" date="2022-08" db="EMBL/GenBank/DDBJ databases">
        <title>Novel sulfate-reducing endosymbionts in the free-living metamonad Anaeramoeba.</title>
        <authorList>
            <person name="Jerlstrom-Hultqvist J."/>
            <person name="Cepicka I."/>
            <person name="Gallot-Lavallee L."/>
            <person name="Salas-Leiva D."/>
            <person name="Curtis B.A."/>
            <person name="Zahonova K."/>
            <person name="Pipaliya S."/>
            <person name="Dacks J."/>
            <person name="Roger A.J."/>
        </authorList>
    </citation>
    <scope>NUCLEOTIDE SEQUENCE</scope>
    <source>
        <strain evidence="2">Schooner1</strain>
    </source>
</reference>
<feature type="transmembrane region" description="Helical" evidence="1">
    <location>
        <begin position="69"/>
        <end position="92"/>
    </location>
</feature>
<evidence type="ECO:0008006" key="4">
    <source>
        <dbReference type="Google" id="ProtNLM"/>
    </source>
</evidence>
<protein>
    <recommendedName>
        <fullName evidence="4">Amino acid transporter transmembrane domain-containing protein</fullName>
    </recommendedName>
</protein>
<keyword evidence="1" id="KW-1133">Transmembrane helix</keyword>
<feature type="transmembrane region" description="Helical" evidence="1">
    <location>
        <begin position="192"/>
        <end position="211"/>
    </location>
</feature>
<comment type="caution">
    <text evidence="2">The sequence shown here is derived from an EMBL/GenBank/DDBJ whole genome shotgun (WGS) entry which is preliminary data.</text>
</comment>
<feature type="transmembrane region" description="Helical" evidence="1">
    <location>
        <begin position="123"/>
        <end position="148"/>
    </location>
</feature>
<keyword evidence="3" id="KW-1185">Reference proteome</keyword>
<feature type="transmembrane region" description="Helical" evidence="1">
    <location>
        <begin position="36"/>
        <end position="57"/>
    </location>
</feature>
<keyword evidence="1" id="KW-0812">Transmembrane</keyword>
<feature type="transmembrane region" description="Helical" evidence="1">
    <location>
        <begin position="238"/>
        <end position="260"/>
    </location>
</feature>
<evidence type="ECO:0000313" key="3">
    <source>
        <dbReference type="Proteomes" id="UP001150062"/>
    </source>
</evidence>
<organism evidence="2 3">
    <name type="scientific">Anaeramoeba flamelloides</name>
    <dbReference type="NCBI Taxonomy" id="1746091"/>
    <lineage>
        <taxon>Eukaryota</taxon>
        <taxon>Metamonada</taxon>
        <taxon>Anaeramoebidae</taxon>
        <taxon>Anaeramoeba</taxon>
    </lineage>
</organism>
<evidence type="ECO:0000313" key="2">
    <source>
        <dbReference type="EMBL" id="KAJ6242461.1"/>
    </source>
</evidence>
<accession>A0ABQ8YD08</accession>
<proteinExistence type="predicted"/>
<evidence type="ECO:0000256" key="1">
    <source>
        <dbReference type="SAM" id="Phobius"/>
    </source>
</evidence>